<proteinExistence type="predicted"/>
<evidence type="ECO:0000313" key="3">
    <source>
        <dbReference type="EMBL" id="SBT51064.1"/>
    </source>
</evidence>
<dbReference type="GO" id="GO:0003677">
    <property type="term" value="F:DNA binding"/>
    <property type="evidence" value="ECO:0007669"/>
    <property type="project" value="UniProtKB-KW"/>
</dbReference>
<dbReference type="InterPro" id="IPR000551">
    <property type="entry name" value="MerR-type_HTH_dom"/>
</dbReference>
<dbReference type="AlphaFoldDB" id="A0A1A9A3N4"/>
<feature type="domain" description="HTH merR-type" evidence="2">
    <location>
        <begin position="4"/>
        <end position="73"/>
    </location>
</feature>
<dbReference type="Pfam" id="PF13411">
    <property type="entry name" value="MerR_1"/>
    <property type="match status" value="1"/>
</dbReference>
<dbReference type="RefSeq" id="WP_197675789.1">
    <property type="nucleotide sequence ID" value="NZ_LT594323.1"/>
</dbReference>
<dbReference type="PATRIC" id="fig|261654.4.peg.5074"/>
<evidence type="ECO:0000259" key="2">
    <source>
        <dbReference type="PROSITE" id="PS50937"/>
    </source>
</evidence>
<evidence type="ECO:0000313" key="4">
    <source>
        <dbReference type="Proteomes" id="UP000199385"/>
    </source>
</evidence>
<dbReference type="Proteomes" id="UP000199385">
    <property type="component" value="Chromosome I"/>
</dbReference>
<dbReference type="SUPFAM" id="SSF46955">
    <property type="entry name" value="Putative DNA-binding domain"/>
    <property type="match status" value="1"/>
</dbReference>
<accession>A0A1A9A3N4</accession>
<dbReference type="GO" id="GO:0003700">
    <property type="term" value="F:DNA-binding transcription factor activity"/>
    <property type="evidence" value="ECO:0007669"/>
    <property type="project" value="InterPro"/>
</dbReference>
<name>A0A1A9A3N4_9ACTN</name>
<dbReference type="InterPro" id="IPR047057">
    <property type="entry name" value="MerR_fam"/>
</dbReference>
<dbReference type="STRING" id="261654.GA0070611_5006"/>
<keyword evidence="4" id="KW-1185">Reference proteome</keyword>
<dbReference type="PROSITE" id="PS50937">
    <property type="entry name" value="HTH_MERR_2"/>
    <property type="match status" value="1"/>
</dbReference>
<dbReference type="PANTHER" id="PTHR30204">
    <property type="entry name" value="REDOX-CYCLING DRUG-SENSING TRANSCRIPTIONAL ACTIVATOR SOXR"/>
    <property type="match status" value="1"/>
</dbReference>
<sequence length="249" mass="27368">MVATWRIGELCRRTGLTVRTLHHWDHVGLLRPSGRSATGHRLYAERDVDRLYRIVALRELGLPLETIGALLDGDGTGGPDLATLLGEHLAHVQRQLAALGGLRDRLTALVPAVRAAGSATSVDLLALIEEVTKVDETIKNYFTEEQLAELAQRRERLGEDAVRGVQEEWPTLIASVQAELDAGTDPAEPRVRALAKRWMELLEAFHGGDPGLRDSLYRMQAENSTEIARQYGGPSPELIDYVKRSVAAA</sequence>
<reference evidence="4" key="1">
    <citation type="submission" date="2016-06" db="EMBL/GenBank/DDBJ databases">
        <authorList>
            <person name="Varghese N."/>
            <person name="Submissions Spin"/>
        </authorList>
    </citation>
    <scope>NUCLEOTIDE SEQUENCE [LARGE SCALE GENOMIC DNA]</scope>
    <source>
        <strain evidence="4">DSM 44815</strain>
    </source>
</reference>
<evidence type="ECO:0000256" key="1">
    <source>
        <dbReference type="ARBA" id="ARBA00023125"/>
    </source>
</evidence>
<dbReference type="Pfam" id="PF07739">
    <property type="entry name" value="TipAS"/>
    <property type="match status" value="1"/>
</dbReference>
<dbReference type="Gene3D" id="1.10.1660.10">
    <property type="match status" value="1"/>
</dbReference>
<organism evidence="3 4">
    <name type="scientific">Micromonospora auratinigra</name>
    <dbReference type="NCBI Taxonomy" id="261654"/>
    <lineage>
        <taxon>Bacteria</taxon>
        <taxon>Bacillati</taxon>
        <taxon>Actinomycetota</taxon>
        <taxon>Actinomycetes</taxon>
        <taxon>Micromonosporales</taxon>
        <taxon>Micromonosporaceae</taxon>
        <taxon>Micromonospora</taxon>
    </lineage>
</organism>
<protein>
    <submittedName>
        <fullName evidence="3">DNA-binding transcriptional regulator, MerR family</fullName>
    </submittedName>
</protein>
<gene>
    <name evidence="3" type="ORF">GA0070611_5006</name>
</gene>
<dbReference type="PANTHER" id="PTHR30204:SF90">
    <property type="entry name" value="HTH-TYPE TRANSCRIPTIONAL ACTIVATOR MTA"/>
    <property type="match status" value="1"/>
</dbReference>
<dbReference type="PRINTS" id="PR00040">
    <property type="entry name" value="HTHMERR"/>
</dbReference>
<keyword evidence="1 3" id="KW-0238">DNA-binding</keyword>
<dbReference type="InterPro" id="IPR012925">
    <property type="entry name" value="TipAS_dom"/>
</dbReference>
<dbReference type="InterPro" id="IPR009061">
    <property type="entry name" value="DNA-bd_dom_put_sf"/>
</dbReference>
<dbReference type="EMBL" id="LT594323">
    <property type="protein sequence ID" value="SBT51064.1"/>
    <property type="molecule type" value="Genomic_DNA"/>
</dbReference>
<dbReference type="SMART" id="SM00422">
    <property type="entry name" value="HTH_MERR"/>
    <property type="match status" value="1"/>
</dbReference>